<dbReference type="Gene3D" id="3.65.10.10">
    <property type="entry name" value="Enolpyruvate transferase domain"/>
    <property type="match status" value="2"/>
</dbReference>
<evidence type="ECO:0000256" key="3">
    <source>
        <dbReference type="ARBA" id="ARBA00009948"/>
    </source>
</evidence>
<reference evidence="11" key="2">
    <citation type="submission" date="2016-01" db="EMBL/GenBank/DDBJ databases">
        <title>Six Aerococcus type strain genome sequencing and assembly using PacBio and Illumina Hiseq.</title>
        <authorList>
            <person name="Carkaci D."/>
            <person name="Dargis R."/>
            <person name="Nielsen X.C."/>
            <person name="Skovgaard O."/>
            <person name="Fuursted K."/>
            <person name="Christensen J.J."/>
        </authorList>
    </citation>
    <scope>NUCLEOTIDE SEQUENCE [LARGE SCALE GENOMIC DNA]</scope>
    <source>
        <strain evidence="11">CCUG42038B</strain>
    </source>
</reference>
<keyword evidence="5 9" id="KW-0028">Amino-acid biosynthesis</keyword>
<feature type="binding site" evidence="9">
    <location>
        <position position="169"/>
    </location>
    <ligand>
        <name>phosphoenolpyruvate</name>
        <dbReference type="ChEBI" id="CHEBI:58702"/>
    </ligand>
</feature>
<comment type="caution">
    <text evidence="9">Lacks conserved residue(s) required for the propagation of feature annotation.</text>
</comment>
<dbReference type="GO" id="GO:0005737">
    <property type="term" value="C:cytoplasm"/>
    <property type="evidence" value="ECO:0007669"/>
    <property type="project" value="UniProtKB-SubCell"/>
</dbReference>
<feature type="active site" description="Proton acceptor" evidence="9">
    <location>
        <position position="313"/>
    </location>
</feature>
<dbReference type="RefSeq" id="WP_067980456.1">
    <property type="nucleotide sequence ID" value="NZ_CP014163.1"/>
</dbReference>
<protein>
    <recommendedName>
        <fullName evidence="9">3-phosphoshikimate 1-carboxyvinyltransferase</fullName>
        <ecNumber evidence="9">2.5.1.19</ecNumber>
    </recommendedName>
    <alternativeName>
        <fullName evidence="9">5-enolpyruvylshikimate-3-phosphate synthase</fullName>
        <shortName evidence="9">EPSP synthase</shortName>
        <shortName evidence="9">EPSPS</shortName>
    </alternativeName>
</protein>
<dbReference type="UniPathway" id="UPA00053">
    <property type="reaction ID" value="UER00089"/>
</dbReference>
<dbReference type="InterPro" id="IPR023193">
    <property type="entry name" value="EPSP_synthase_CS"/>
</dbReference>
<dbReference type="Pfam" id="PF00275">
    <property type="entry name" value="EPSP_synthase"/>
    <property type="match status" value="1"/>
</dbReference>
<dbReference type="STRING" id="128944.AWM75_07720"/>
<evidence type="ECO:0000256" key="5">
    <source>
        <dbReference type="ARBA" id="ARBA00022605"/>
    </source>
</evidence>
<dbReference type="InterPro" id="IPR001986">
    <property type="entry name" value="Enolpyruvate_Tfrase_dom"/>
</dbReference>
<dbReference type="AlphaFoldDB" id="A0A0X8FM82"/>
<accession>A0A0X8FM82</accession>
<dbReference type="GO" id="GO:0009073">
    <property type="term" value="P:aromatic amino acid family biosynthetic process"/>
    <property type="evidence" value="ECO:0007669"/>
    <property type="project" value="UniProtKB-KW"/>
</dbReference>
<evidence type="ECO:0000256" key="1">
    <source>
        <dbReference type="ARBA" id="ARBA00002174"/>
    </source>
</evidence>
<feature type="binding site" evidence="9">
    <location>
        <position position="340"/>
    </location>
    <ligand>
        <name>3-phosphoshikimate</name>
        <dbReference type="ChEBI" id="CHEBI:145989"/>
    </ligand>
</feature>
<gene>
    <name evidence="9" type="primary">aroA</name>
    <name evidence="10" type="ORF">AWM75_07720</name>
</gene>
<dbReference type="FunFam" id="3.65.10.10:FF:000005">
    <property type="entry name" value="3-phosphoshikimate 1-carboxyvinyltransferase"/>
    <property type="match status" value="1"/>
</dbReference>
<dbReference type="PROSITE" id="PS00104">
    <property type="entry name" value="EPSP_SYNTHASE_1"/>
    <property type="match status" value="1"/>
</dbReference>
<proteinExistence type="inferred from homology"/>
<evidence type="ECO:0000256" key="7">
    <source>
        <dbReference type="ARBA" id="ARBA00023141"/>
    </source>
</evidence>
<comment type="subcellular location">
    <subcellularLocation>
        <location evidence="9">Cytoplasm</location>
    </subcellularLocation>
</comment>
<comment type="catalytic activity">
    <reaction evidence="8">
        <text>3-phosphoshikimate + phosphoenolpyruvate = 5-O-(1-carboxyvinyl)-3-phosphoshikimate + phosphate</text>
        <dbReference type="Rhea" id="RHEA:21256"/>
        <dbReference type="ChEBI" id="CHEBI:43474"/>
        <dbReference type="ChEBI" id="CHEBI:57701"/>
        <dbReference type="ChEBI" id="CHEBI:58702"/>
        <dbReference type="ChEBI" id="CHEBI:145989"/>
        <dbReference type="EC" id="2.5.1.19"/>
    </reaction>
    <physiologicalReaction direction="left-to-right" evidence="8">
        <dbReference type="Rhea" id="RHEA:21257"/>
    </physiologicalReaction>
</comment>
<feature type="binding site" evidence="9">
    <location>
        <position position="121"/>
    </location>
    <ligand>
        <name>phosphoenolpyruvate</name>
        <dbReference type="ChEBI" id="CHEBI:58702"/>
    </ligand>
</feature>
<dbReference type="GO" id="GO:0009423">
    <property type="term" value="P:chorismate biosynthetic process"/>
    <property type="evidence" value="ECO:0007669"/>
    <property type="project" value="UniProtKB-UniRule"/>
</dbReference>
<sequence length="427" mass="45136">MKQLLTNSTGLTGTIQVPGDKSISHRAVMFGALAQGETRVTGFLKADDCLSTISIFRQLGVDIQVTDDLVTIKGRGLAGLTAPTGPLDCGNSGTTMRLMSGILAGADFDSQLVGDASLSKRPMTRVPKPLSLMGGVVQGQGDKNLPPLKITGGQDLTAIHYDMPVASAQVKSAILLAGLQAEGETVLVEKERSRDHTERMLAQFGVDLDVDGKIIKIKGGQSLTATDIAVPGDISSAAFFIAAALIIPGSDLTLTNVGTNPTRAGILAVAQAMGGQVDIDYLDEDHLRADIRVRASQLQGIEIAGDIIPTLIDELPIIALMASQAQGQTVIRNAEELRVKETDRIEAVVTELSKLGVDITGTPDGMIIEGPCQLKAADLDSYHDHRIGMMAQIAALLVKSGEVNLAEADCVSISYPDFYREVERLND</sequence>
<feature type="binding site" evidence="9">
    <location>
        <position position="93"/>
    </location>
    <ligand>
        <name>phosphoenolpyruvate</name>
        <dbReference type="ChEBI" id="CHEBI:58702"/>
    </ligand>
</feature>
<organism evidence="10 11">
    <name type="scientific">Aerococcus urinaehominis</name>
    <dbReference type="NCBI Taxonomy" id="128944"/>
    <lineage>
        <taxon>Bacteria</taxon>
        <taxon>Bacillati</taxon>
        <taxon>Bacillota</taxon>
        <taxon>Bacilli</taxon>
        <taxon>Lactobacillales</taxon>
        <taxon>Aerococcaceae</taxon>
        <taxon>Aerococcus</taxon>
    </lineage>
</organism>
<dbReference type="EMBL" id="CP014163">
    <property type="protein sequence ID" value="AMB99860.1"/>
    <property type="molecule type" value="Genomic_DNA"/>
</dbReference>
<comment type="similarity">
    <text evidence="3 9">Belongs to the EPSP synthase family.</text>
</comment>
<feature type="binding site" evidence="9">
    <location>
        <position position="386"/>
    </location>
    <ligand>
        <name>phosphoenolpyruvate</name>
        <dbReference type="ChEBI" id="CHEBI:58702"/>
    </ligand>
</feature>
<dbReference type="GO" id="GO:0003866">
    <property type="term" value="F:3-phosphoshikimate 1-carboxyvinyltransferase activity"/>
    <property type="evidence" value="ECO:0007669"/>
    <property type="project" value="UniProtKB-UniRule"/>
</dbReference>
<evidence type="ECO:0000256" key="6">
    <source>
        <dbReference type="ARBA" id="ARBA00022679"/>
    </source>
</evidence>
<dbReference type="PANTHER" id="PTHR21090:SF5">
    <property type="entry name" value="PENTAFUNCTIONAL AROM POLYPEPTIDE"/>
    <property type="match status" value="1"/>
</dbReference>
<feature type="binding site" evidence="9">
    <location>
        <position position="344"/>
    </location>
    <ligand>
        <name>phosphoenolpyruvate</name>
        <dbReference type="ChEBI" id="CHEBI:58702"/>
    </ligand>
</feature>
<evidence type="ECO:0000313" key="10">
    <source>
        <dbReference type="EMBL" id="AMB99860.1"/>
    </source>
</evidence>
<reference evidence="10 11" key="1">
    <citation type="journal article" date="2016" name="Genome Announc.">
        <title>Complete Genome Sequences of Aerococcus christensenii CCUG 28831T, Aerococcus sanguinicola CCUG 43001T, Aerococcus urinae CCUG 36881T, Aerococcus urinaeequi CCUG 28094T, Aerococcus urinaehominis CCUG 42038 BT, and Aerococcus viridans CCUG 4311T.</title>
        <authorList>
            <person name="Carkaci D."/>
            <person name="Dargis R."/>
            <person name="Nielsen X.C."/>
            <person name="Skovgaard O."/>
            <person name="Fuursted K."/>
            <person name="Christensen J.J."/>
        </authorList>
    </citation>
    <scope>NUCLEOTIDE SEQUENCE [LARGE SCALE GENOMIC DNA]</scope>
    <source>
        <strain evidence="10 11">CCUG42038B</strain>
    </source>
</reference>
<dbReference type="PANTHER" id="PTHR21090">
    <property type="entry name" value="AROM/DEHYDROQUINATE SYNTHASE"/>
    <property type="match status" value="1"/>
</dbReference>
<dbReference type="FunFam" id="3.65.10.10:FF:000006">
    <property type="entry name" value="3-phosphoshikimate 1-carboxyvinyltransferase"/>
    <property type="match status" value="1"/>
</dbReference>
<feature type="binding site" evidence="9">
    <location>
        <position position="21"/>
    </location>
    <ligand>
        <name>3-phosphoshikimate</name>
        <dbReference type="ChEBI" id="CHEBI:145989"/>
    </ligand>
</feature>
<comment type="pathway">
    <text evidence="2 9">Metabolic intermediate biosynthesis; chorismate biosynthesis; chorismate from D-erythrose 4-phosphate and phosphoenolpyruvate: step 6/7.</text>
</comment>
<feature type="binding site" evidence="9">
    <location>
        <position position="21"/>
    </location>
    <ligand>
        <name>phosphoenolpyruvate</name>
        <dbReference type="ChEBI" id="CHEBI:58702"/>
    </ligand>
</feature>
<dbReference type="InterPro" id="IPR036968">
    <property type="entry name" value="Enolpyruvate_Tfrase_sf"/>
</dbReference>
<evidence type="ECO:0000256" key="4">
    <source>
        <dbReference type="ARBA" id="ARBA00022490"/>
    </source>
</evidence>
<dbReference type="HAMAP" id="MF_00210">
    <property type="entry name" value="EPSP_synth"/>
    <property type="match status" value="1"/>
</dbReference>
<dbReference type="Proteomes" id="UP000062260">
    <property type="component" value="Chromosome"/>
</dbReference>
<comment type="subunit">
    <text evidence="9">Monomer.</text>
</comment>
<comment type="function">
    <text evidence="1 9">Catalyzes the transfer of the enolpyruvyl moiety of phosphoenolpyruvate (PEP) to the 5-hydroxyl of shikimate-3-phosphate (S3P) to produce enolpyruvyl shikimate-3-phosphate and inorganic phosphate.</text>
</comment>
<feature type="binding site" evidence="9">
    <location>
        <position position="169"/>
    </location>
    <ligand>
        <name>3-phosphoshikimate</name>
        <dbReference type="ChEBI" id="CHEBI:145989"/>
    </ligand>
</feature>
<feature type="binding site" evidence="9">
    <location>
        <position position="167"/>
    </location>
    <ligand>
        <name>3-phosphoshikimate</name>
        <dbReference type="ChEBI" id="CHEBI:145989"/>
    </ligand>
</feature>
<evidence type="ECO:0000256" key="9">
    <source>
        <dbReference type="HAMAP-Rule" id="MF_00210"/>
    </source>
</evidence>
<dbReference type="NCBIfam" id="TIGR01356">
    <property type="entry name" value="aroA"/>
    <property type="match status" value="1"/>
</dbReference>
<evidence type="ECO:0000313" key="11">
    <source>
        <dbReference type="Proteomes" id="UP000062260"/>
    </source>
</evidence>
<feature type="binding site" evidence="9">
    <location>
        <position position="313"/>
    </location>
    <ligand>
        <name>3-phosphoshikimate</name>
        <dbReference type="ChEBI" id="CHEBI:145989"/>
    </ligand>
</feature>
<evidence type="ECO:0000256" key="8">
    <source>
        <dbReference type="ARBA" id="ARBA00044633"/>
    </source>
</evidence>
<feature type="binding site" evidence="9">
    <location>
        <position position="26"/>
    </location>
    <ligand>
        <name>3-phosphoshikimate</name>
        <dbReference type="ChEBI" id="CHEBI:145989"/>
    </ligand>
</feature>
<dbReference type="OrthoDB" id="9809920at2"/>
<dbReference type="CDD" id="cd01556">
    <property type="entry name" value="EPSP_synthase"/>
    <property type="match status" value="1"/>
</dbReference>
<dbReference type="PROSITE" id="PS00885">
    <property type="entry name" value="EPSP_SYNTHASE_2"/>
    <property type="match status" value="1"/>
</dbReference>
<dbReference type="EC" id="2.5.1.19" evidence="9"/>
<dbReference type="PIRSF" id="PIRSF000505">
    <property type="entry name" value="EPSPS"/>
    <property type="match status" value="1"/>
</dbReference>
<keyword evidence="11" id="KW-1185">Reference proteome</keyword>
<evidence type="ECO:0000256" key="2">
    <source>
        <dbReference type="ARBA" id="ARBA00004811"/>
    </source>
</evidence>
<feature type="binding site" evidence="9">
    <location>
        <position position="22"/>
    </location>
    <ligand>
        <name>3-phosphoshikimate</name>
        <dbReference type="ChEBI" id="CHEBI:145989"/>
    </ligand>
</feature>
<keyword evidence="4 9" id="KW-0963">Cytoplasm</keyword>
<dbReference type="InterPro" id="IPR013792">
    <property type="entry name" value="RNA3'P_cycl/enolpyr_Trfase_a/b"/>
</dbReference>
<dbReference type="InterPro" id="IPR006264">
    <property type="entry name" value="EPSP_synthase"/>
</dbReference>
<dbReference type="KEGG" id="auh:AWM75_07720"/>
<name>A0A0X8FM82_9LACT</name>
<keyword evidence="7 9" id="KW-0057">Aromatic amino acid biosynthesis</keyword>
<dbReference type="GO" id="GO:0008652">
    <property type="term" value="P:amino acid biosynthetic process"/>
    <property type="evidence" value="ECO:0007669"/>
    <property type="project" value="UniProtKB-KW"/>
</dbReference>
<keyword evidence="6 9" id="KW-0808">Transferase</keyword>
<dbReference type="SUPFAM" id="SSF55205">
    <property type="entry name" value="EPT/RTPC-like"/>
    <property type="match status" value="1"/>
</dbReference>